<keyword evidence="2" id="KW-0560">Oxidoreductase</keyword>
<dbReference type="GO" id="GO:0016616">
    <property type="term" value="F:oxidoreductase activity, acting on the CH-OH group of donors, NAD or NADP as acceptor"/>
    <property type="evidence" value="ECO:0007669"/>
    <property type="project" value="UniProtKB-ARBA"/>
</dbReference>
<evidence type="ECO:0000256" key="1">
    <source>
        <dbReference type="ARBA" id="ARBA00006484"/>
    </source>
</evidence>
<dbReference type="EMBL" id="QAOQ01000001">
    <property type="protein sequence ID" value="PTR00969.1"/>
    <property type="molecule type" value="Genomic_DNA"/>
</dbReference>
<name>A0A2T5JEX6_9SPHI</name>
<keyword evidence="5" id="KW-1185">Reference proteome</keyword>
<dbReference type="PROSITE" id="PS00061">
    <property type="entry name" value="ADH_SHORT"/>
    <property type="match status" value="1"/>
</dbReference>
<comment type="similarity">
    <text evidence="1 3">Belongs to the short-chain dehydrogenases/reductases (SDR) family.</text>
</comment>
<accession>A0A2T5JEX6</accession>
<evidence type="ECO:0000313" key="4">
    <source>
        <dbReference type="EMBL" id="PTR00969.1"/>
    </source>
</evidence>
<dbReference type="InterPro" id="IPR002347">
    <property type="entry name" value="SDR_fam"/>
</dbReference>
<dbReference type="Proteomes" id="UP000244168">
    <property type="component" value="Unassembled WGS sequence"/>
</dbReference>
<dbReference type="PRINTS" id="PR00081">
    <property type="entry name" value="GDHRDH"/>
</dbReference>
<proteinExistence type="inferred from homology"/>
<dbReference type="SUPFAM" id="SSF51735">
    <property type="entry name" value="NAD(P)-binding Rossmann-fold domains"/>
    <property type="match status" value="1"/>
</dbReference>
<protein>
    <submittedName>
        <fullName evidence="4">NADP-dependent 3-hydroxy acid dehydrogenase YdfG</fullName>
    </submittedName>
</protein>
<dbReference type="PANTHER" id="PTHR42901:SF1">
    <property type="entry name" value="ALCOHOL DEHYDROGENASE"/>
    <property type="match status" value="1"/>
</dbReference>
<dbReference type="RefSeq" id="WP_107826401.1">
    <property type="nucleotide sequence ID" value="NZ_CP160205.1"/>
</dbReference>
<dbReference type="Pfam" id="PF00106">
    <property type="entry name" value="adh_short"/>
    <property type="match status" value="1"/>
</dbReference>
<reference evidence="4 5" key="1">
    <citation type="submission" date="2018-04" db="EMBL/GenBank/DDBJ databases">
        <title>Genomic Encyclopedia of Archaeal and Bacterial Type Strains, Phase II (KMG-II): from individual species to whole genera.</title>
        <authorList>
            <person name="Goeker M."/>
        </authorList>
    </citation>
    <scope>NUCLEOTIDE SEQUENCE [LARGE SCALE GENOMIC DNA]</scope>
    <source>
        <strain evidence="4 5">DSM 26809</strain>
    </source>
</reference>
<evidence type="ECO:0000256" key="3">
    <source>
        <dbReference type="RuleBase" id="RU000363"/>
    </source>
</evidence>
<dbReference type="FunFam" id="3.40.50.720:FF:000047">
    <property type="entry name" value="NADP-dependent L-serine/L-allo-threonine dehydrogenase"/>
    <property type="match status" value="1"/>
</dbReference>
<evidence type="ECO:0000256" key="2">
    <source>
        <dbReference type="ARBA" id="ARBA00023002"/>
    </source>
</evidence>
<evidence type="ECO:0000313" key="5">
    <source>
        <dbReference type="Proteomes" id="UP000244168"/>
    </source>
</evidence>
<dbReference type="Gene3D" id="3.40.50.720">
    <property type="entry name" value="NAD(P)-binding Rossmann-like Domain"/>
    <property type="match status" value="1"/>
</dbReference>
<dbReference type="InterPro" id="IPR020904">
    <property type="entry name" value="Sc_DH/Rdtase_CS"/>
</dbReference>
<dbReference type="InterPro" id="IPR036291">
    <property type="entry name" value="NAD(P)-bd_dom_sf"/>
</dbReference>
<gene>
    <name evidence="4" type="ORF">C8P68_101199</name>
</gene>
<dbReference type="PRINTS" id="PR00080">
    <property type="entry name" value="SDRFAMILY"/>
</dbReference>
<organism evidence="4 5">
    <name type="scientific">Mucilaginibacter yixingensis</name>
    <dbReference type="NCBI Taxonomy" id="1295612"/>
    <lineage>
        <taxon>Bacteria</taxon>
        <taxon>Pseudomonadati</taxon>
        <taxon>Bacteroidota</taxon>
        <taxon>Sphingobacteriia</taxon>
        <taxon>Sphingobacteriales</taxon>
        <taxon>Sphingobacteriaceae</taxon>
        <taxon>Mucilaginibacter</taxon>
    </lineage>
</organism>
<comment type="caution">
    <text evidence="4">The sequence shown here is derived from an EMBL/GenBank/DDBJ whole genome shotgun (WGS) entry which is preliminary data.</text>
</comment>
<dbReference type="OrthoDB" id="9775296at2"/>
<sequence>MAKIALITGATSGIGEACANVFARERYDLIITGRRMDRLEKLADFLKFEYNVNVRILNFDVRDRETTVGNLENLPEEWKKVNVLINNAGLSQGLEPINEGSYDDWDRMIDTNVKGLLYVSKVVSNWMIANGFGHIINLGSIAGKEVYANGNVYCATKHAVDALNKAMRIDLLPHGIKVTAVHPGAVETEFSEVRFKGDKDRAKKVYEGFEPLVAADVAETIWFCASRPPHVNVNDLLLMPTAQSGGANIFRKQE</sequence>
<dbReference type="PANTHER" id="PTHR42901">
    <property type="entry name" value="ALCOHOL DEHYDROGENASE"/>
    <property type="match status" value="1"/>
</dbReference>
<dbReference type="AlphaFoldDB" id="A0A2T5JEX6"/>